<keyword evidence="2" id="KW-1185">Reference proteome</keyword>
<dbReference type="Proteomes" id="UP000245634">
    <property type="component" value="Unassembled WGS sequence"/>
</dbReference>
<accession>A0A316D614</accession>
<proteinExistence type="predicted"/>
<organism evidence="1 2">
    <name type="scientific">Tumebacillus permanentifrigoris</name>
    <dbReference type="NCBI Taxonomy" id="378543"/>
    <lineage>
        <taxon>Bacteria</taxon>
        <taxon>Bacillati</taxon>
        <taxon>Bacillota</taxon>
        <taxon>Bacilli</taxon>
        <taxon>Bacillales</taxon>
        <taxon>Alicyclobacillaceae</taxon>
        <taxon>Tumebacillus</taxon>
    </lineage>
</organism>
<dbReference type="OrthoDB" id="9851072at2"/>
<dbReference type="AlphaFoldDB" id="A0A316D614"/>
<sequence length="107" mass="12110">MQINHRIFDLEIRDHKLNETGESYIDFTIGGSSGFEGYNKNYRLLFSTEGTSHRLNKVLHSSSLPCFMCAGGYSCPPMTKRKTEVFAELYPQLDTLRDLVASGNIVE</sequence>
<evidence type="ECO:0000313" key="2">
    <source>
        <dbReference type="Proteomes" id="UP000245634"/>
    </source>
</evidence>
<protein>
    <submittedName>
        <fullName evidence="1">Uncharacterized protein</fullName>
    </submittedName>
</protein>
<evidence type="ECO:0000313" key="1">
    <source>
        <dbReference type="EMBL" id="PWK07018.1"/>
    </source>
</evidence>
<gene>
    <name evidence="1" type="ORF">C7459_11888</name>
</gene>
<name>A0A316D614_9BACL</name>
<comment type="caution">
    <text evidence="1">The sequence shown here is derived from an EMBL/GenBank/DDBJ whole genome shotgun (WGS) entry which is preliminary data.</text>
</comment>
<dbReference type="RefSeq" id="WP_109690755.1">
    <property type="nucleotide sequence ID" value="NZ_QGGL01000018.1"/>
</dbReference>
<dbReference type="EMBL" id="QGGL01000018">
    <property type="protein sequence ID" value="PWK07018.1"/>
    <property type="molecule type" value="Genomic_DNA"/>
</dbReference>
<reference evidence="1 2" key="1">
    <citation type="submission" date="2018-05" db="EMBL/GenBank/DDBJ databases">
        <title>Genomic Encyclopedia of Type Strains, Phase IV (KMG-IV): sequencing the most valuable type-strain genomes for metagenomic binning, comparative biology and taxonomic classification.</title>
        <authorList>
            <person name="Goeker M."/>
        </authorList>
    </citation>
    <scope>NUCLEOTIDE SEQUENCE [LARGE SCALE GENOMIC DNA]</scope>
    <source>
        <strain evidence="1 2">DSM 18773</strain>
    </source>
</reference>